<dbReference type="InterPro" id="IPR022939">
    <property type="entry name" value="Nb(III)_bact/plant"/>
</dbReference>
<evidence type="ECO:0000256" key="4">
    <source>
        <dbReference type="HAMAP-Rule" id="MF_01297"/>
    </source>
</evidence>
<dbReference type="GO" id="GO:0046872">
    <property type="term" value="F:metal ion binding"/>
    <property type="evidence" value="ECO:0007669"/>
    <property type="project" value="UniProtKB-KW"/>
</dbReference>
<dbReference type="AlphaFoldDB" id="A0AAE4C8K0"/>
<keyword evidence="8" id="KW-1185">Reference proteome</keyword>
<feature type="short sequence motif" description="GXWXGXG" evidence="4">
    <location>
        <begin position="21"/>
        <end position="27"/>
    </location>
</feature>
<comment type="catalytic activity">
    <reaction evidence="4">
        <text>peroxynitrite = nitrate</text>
        <dbReference type="Rhea" id="RHEA:63116"/>
        <dbReference type="ChEBI" id="CHEBI:17632"/>
        <dbReference type="ChEBI" id="CHEBI:25941"/>
    </reaction>
</comment>
<keyword evidence="4" id="KW-0479">Metal-binding</keyword>
<accession>A0AAE4C8K0</accession>
<proteinExistence type="inferred from homology"/>
<evidence type="ECO:0000259" key="6">
    <source>
        <dbReference type="Pfam" id="PF08768"/>
    </source>
</evidence>
<gene>
    <name evidence="7" type="ORF">J2S35_001435</name>
</gene>
<reference evidence="7" key="1">
    <citation type="submission" date="2023-07" db="EMBL/GenBank/DDBJ databases">
        <title>Sequencing the genomes of 1000 actinobacteria strains.</title>
        <authorList>
            <person name="Klenk H.-P."/>
        </authorList>
    </citation>
    <scope>NUCLEOTIDE SEQUENCE</scope>
    <source>
        <strain evidence="7">DSM 13988</strain>
    </source>
</reference>
<dbReference type="EMBL" id="JAVDUI010000001">
    <property type="protein sequence ID" value="MDR6892495.1"/>
    <property type="molecule type" value="Genomic_DNA"/>
</dbReference>
<dbReference type="PANTHER" id="PTHR15854:SF4">
    <property type="entry name" value="PEROXYNITRITE ISOMERASE THAP4"/>
    <property type="match status" value="1"/>
</dbReference>
<name>A0AAE4C8K0_9MICC</name>
<dbReference type="RefSeq" id="WP_309851588.1">
    <property type="nucleotide sequence ID" value="NZ_BAAAIU010000020.1"/>
</dbReference>
<protein>
    <recommendedName>
        <fullName evidence="4">Peroxynitrite isomerase</fullName>
        <ecNumber evidence="4">5.99.-.-</ecNumber>
    </recommendedName>
    <alternativeName>
        <fullName evidence="4">Ferric nitrobindin</fullName>
        <shortName evidence="4">Nb(III)</shortName>
    </alternativeName>
</protein>
<feature type="binding site" evidence="4">
    <location>
        <position position="158"/>
    </location>
    <ligand>
        <name>heme b</name>
        <dbReference type="ChEBI" id="CHEBI:60344"/>
    </ligand>
</feature>
<keyword evidence="1 4" id="KW-0349">Heme</keyword>
<dbReference type="CDD" id="cd07828">
    <property type="entry name" value="lipocalin_heme-bd-THAP4-like"/>
    <property type="match status" value="1"/>
</dbReference>
<keyword evidence="3 4" id="KW-0413">Isomerase</keyword>
<dbReference type="InterPro" id="IPR045165">
    <property type="entry name" value="Nitrobindin"/>
</dbReference>
<comment type="similarity">
    <text evidence="4">Belongs to the nitrobindin family.</text>
</comment>
<evidence type="ECO:0000313" key="8">
    <source>
        <dbReference type="Proteomes" id="UP001247307"/>
    </source>
</evidence>
<feature type="compositionally biased region" description="Basic and acidic residues" evidence="5">
    <location>
        <begin position="204"/>
        <end position="216"/>
    </location>
</feature>
<evidence type="ECO:0000256" key="5">
    <source>
        <dbReference type="SAM" id="MobiDB-lite"/>
    </source>
</evidence>
<dbReference type="Pfam" id="PF08768">
    <property type="entry name" value="THAP4_heme-bd"/>
    <property type="match status" value="1"/>
</dbReference>
<comment type="cofactor">
    <cofactor evidence="4">
        <name>heme b</name>
        <dbReference type="ChEBI" id="CHEBI:60344"/>
    </cofactor>
    <text evidence="4">Binds 1 heme b group per subunit, that coordinates a highly solvent-exposed Fe(III) atom.</text>
</comment>
<evidence type="ECO:0000256" key="1">
    <source>
        <dbReference type="ARBA" id="ARBA00022617"/>
    </source>
</evidence>
<comment type="domain">
    <text evidence="4">Forms a 10-stranded antiparallel beta-barrel structure able to accommodate a hydrophobic ligand in its interior. In fact, this fold hosts the heme group, which is located in a wide surface cleft.</text>
</comment>
<feature type="binding site" description="axial binding residue" evidence="4">
    <location>
        <position position="189"/>
    </location>
    <ligand>
        <name>heme b</name>
        <dbReference type="ChEBI" id="CHEBI:60344"/>
    </ligand>
    <ligandPart>
        <name>Fe</name>
        <dbReference type="ChEBI" id="CHEBI:18248"/>
    </ligandPart>
</feature>
<feature type="domain" description="THAP4-like heme-binding" evidence="6">
    <location>
        <begin position="12"/>
        <end position="196"/>
    </location>
</feature>
<evidence type="ECO:0000256" key="2">
    <source>
        <dbReference type="ARBA" id="ARBA00023004"/>
    </source>
</evidence>
<sequence>MPVEIPTHLTPELVPLSWLLGTWSGEGRLGAGNEGDERIRQQVTFSQDGLPFLRYEARSWLVDGEGRQIRPLTSEAGFWALDRPMTDADVGPGMRPAEIVPALKSAEEVEELRNEAGGFDITATIVHPGGIAELYYGSIKGAVVELGTDLVMRGRSSKEYAAATRLYGLVNGSLFFRWDVQEDGEMKPHASVAMAKIAEPPAPEPREEAGDGKPSEGADGTGVNPAEGE</sequence>
<keyword evidence="2 4" id="KW-0408">Iron</keyword>
<evidence type="ECO:0000313" key="7">
    <source>
        <dbReference type="EMBL" id="MDR6892495.1"/>
    </source>
</evidence>
<dbReference type="InterPro" id="IPR012674">
    <property type="entry name" value="Calycin"/>
</dbReference>
<comment type="pathway">
    <text evidence="4">Nitrogen metabolism.</text>
</comment>
<dbReference type="PANTHER" id="PTHR15854">
    <property type="entry name" value="THAP4 PROTEIN"/>
    <property type="match status" value="1"/>
</dbReference>
<dbReference type="Gene3D" id="2.40.128.20">
    <property type="match status" value="1"/>
</dbReference>
<dbReference type="GO" id="GO:0062213">
    <property type="term" value="F:peroxynitrite isomerase activity"/>
    <property type="evidence" value="ECO:0007669"/>
    <property type="project" value="UniProtKB-UniRule"/>
</dbReference>
<feature type="region of interest" description="Disordered" evidence="5">
    <location>
        <begin position="195"/>
        <end position="229"/>
    </location>
</feature>
<evidence type="ECO:0000256" key="3">
    <source>
        <dbReference type="ARBA" id="ARBA00023235"/>
    </source>
</evidence>
<comment type="caution">
    <text evidence="4">Lacks conserved residue(s) required for the propagation of feature annotation.</text>
</comment>
<organism evidence="7 8">
    <name type="scientific">Falsarthrobacter nasiphocae</name>
    <dbReference type="NCBI Taxonomy" id="189863"/>
    <lineage>
        <taxon>Bacteria</taxon>
        <taxon>Bacillati</taxon>
        <taxon>Actinomycetota</taxon>
        <taxon>Actinomycetes</taxon>
        <taxon>Micrococcales</taxon>
        <taxon>Micrococcaceae</taxon>
        <taxon>Falsarthrobacter</taxon>
    </lineage>
</organism>
<dbReference type="InterPro" id="IPR014878">
    <property type="entry name" value="THAP4-like_heme-bd"/>
</dbReference>
<dbReference type="EC" id="5.99.-.-" evidence="4"/>
<comment type="caution">
    <text evidence="7">The sequence shown here is derived from an EMBL/GenBank/DDBJ whole genome shotgun (WGS) entry which is preliminary data.</text>
</comment>
<dbReference type="Proteomes" id="UP001247307">
    <property type="component" value="Unassembled WGS sequence"/>
</dbReference>
<dbReference type="SUPFAM" id="SSF50814">
    <property type="entry name" value="Lipocalins"/>
    <property type="match status" value="1"/>
</dbReference>
<dbReference type="HAMAP" id="MF_01297">
    <property type="entry name" value="nitrobindin"/>
    <property type="match status" value="1"/>
</dbReference>
<dbReference type="GO" id="GO:0020037">
    <property type="term" value="F:heme binding"/>
    <property type="evidence" value="ECO:0007669"/>
    <property type="project" value="UniProtKB-UniRule"/>
</dbReference>
<comment type="function">
    <text evidence="4">Heme-binding protein able to scavenge peroxynitrite and to protect free L-tyrosine against peroxynitrite-mediated nitration, by acting as a peroxynitrite isomerase that converts peroxynitrite to nitrate. Therefore, this protein likely plays a role in peroxynitrite sensing and in the detoxification of reactive nitrogen and oxygen species (RNS and ROS, respectively). Is able to bind nitric oxide (NO) in vitro, but may act as a sensor of peroxynitrite levels in vivo.</text>
</comment>